<name>A0A0B1TF99_OESDE</name>
<feature type="coiled-coil region" evidence="1">
    <location>
        <begin position="36"/>
        <end position="81"/>
    </location>
</feature>
<accession>A0A0B1TF99</accession>
<sequence length="169" mass="19676">MSLTFAEQKQQIKEWGTKHGIADQVEEFNANMTKMKQEHRQNVTKLISELSSAQEKLSAIMDNENQTLIELHRAIRNLTAENPPLYHVLQFANFQLIRRPRAPHKAVTSERPSRYFGVRERAEGLFGRRRMLNELRRNVGFGASSLETSNSILDEEDGRRSVYKEKLFF</sequence>
<evidence type="ECO:0000313" key="3">
    <source>
        <dbReference type="EMBL" id="KHJ94502.1"/>
    </source>
</evidence>
<reference evidence="3 4" key="1">
    <citation type="submission" date="2014-03" db="EMBL/GenBank/DDBJ databases">
        <title>Draft genome of the hookworm Oesophagostomum dentatum.</title>
        <authorList>
            <person name="Mitreva M."/>
        </authorList>
    </citation>
    <scope>NUCLEOTIDE SEQUENCE [LARGE SCALE GENOMIC DNA]</scope>
    <source>
        <strain evidence="3 4">OD-Hann</strain>
    </source>
</reference>
<feature type="domain" description="SXP/RAL-2 family protein Ani s 5-like cation-binding" evidence="2">
    <location>
        <begin position="2"/>
        <end position="95"/>
    </location>
</feature>
<dbReference type="Proteomes" id="UP000053660">
    <property type="component" value="Unassembled WGS sequence"/>
</dbReference>
<keyword evidence="1" id="KW-0175">Coiled coil</keyword>
<keyword evidence="4" id="KW-1185">Reference proteome</keyword>
<dbReference type="PANTHER" id="PTHR21593:SF36">
    <property type="entry name" value="DUF148 DOMAIN-CONTAINING PROTEIN-RELATED"/>
    <property type="match status" value="1"/>
</dbReference>
<evidence type="ECO:0000259" key="2">
    <source>
        <dbReference type="Pfam" id="PF02520"/>
    </source>
</evidence>
<dbReference type="Pfam" id="PF02520">
    <property type="entry name" value="ANIS5_cation-bd"/>
    <property type="match status" value="1"/>
</dbReference>
<dbReference type="AlphaFoldDB" id="A0A0B1TF99"/>
<proteinExistence type="predicted"/>
<dbReference type="InterPro" id="IPR052823">
    <property type="entry name" value="SXP/RAL-2_related"/>
</dbReference>
<evidence type="ECO:0000256" key="1">
    <source>
        <dbReference type="SAM" id="Coils"/>
    </source>
</evidence>
<dbReference type="EMBL" id="KN550302">
    <property type="protein sequence ID" value="KHJ94502.1"/>
    <property type="molecule type" value="Genomic_DNA"/>
</dbReference>
<organism evidence="3 4">
    <name type="scientific">Oesophagostomum dentatum</name>
    <name type="common">Nodular worm</name>
    <dbReference type="NCBI Taxonomy" id="61180"/>
    <lineage>
        <taxon>Eukaryota</taxon>
        <taxon>Metazoa</taxon>
        <taxon>Ecdysozoa</taxon>
        <taxon>Nematoda</taxon>
        <taxon>Chromadorea</taxon>
        <taxon>Rhabditida</taxon>
        <taxon>Rhabditina</taxon>
        <taxon>Rhabditomorpha</taxon>
        <taxon>Strongyloidea</taxon>
        <taxon>Strongylidae</taxon>
        <taxon>Oesophagostomum</taxon>
    </lineage>
</organism>
<dbReference type="OrthoDB" id="5867022at2759"/>
<protein>
    <recommendedName>
        <fullName evidence="2">SXP/RAL-2 family protein Ani s 5-like cation-binding domain-containing protein</fullName>
    </recommendedName>
</protein>
<gene>
    <name evidence="3" type="ORF">OESDEN_05563</name>
</gene>
<dbReference type="InterPro" id="IPR003677">
    <property type="entry name" value="ANIS5_cation-bd"/>
</dbReference>
<evidence type="ECO:0000313" key="4">
    <source>
        <dbReference type="Proteomes" id="UP000053660"/>
    </source>
</evidence>
<dbReference type="PANTHER" id="PTHR21593">
    <property type="entry name" value="PRION-LIKE- Q/N-RICH -DOMAIN-BEARING PROTEIN PROTEIN"/>
    <property type="match status" value="1"/>
</dbReference>